<proteinExistence type="inferred from homology"/>
<evidence type="ECO:0000256" key="6">
    <source>
        <dbReference type="RuleBase" id="RU365089"/>
    </source>
</evidence>
<organism evidence="7 8">
    <name type="scientific">Capillimicrobium parvum</name>
    <dbReference type="NCBI Taxonomy" id="2884022"/>
    <lineage>
        <taxon>Bacteria</taxon>
        <taxon>Bacillati</taxon>
        <taxon>Actinomycetota</taxon>
        <taxon>Thermoleophilia</taxon>
        <taxon>Solirubrobacterales</taxon>
        <taxon>Capillimicrobiaceae</taxon>
        <taxon>Capillimicrobium</taxon>
    </lineage>
</organism>
<keyword evidence="6" id="KW-0814">Transposable element</keyword>
<reference evidence="7" key="1">
    <citation type="journal article" date="2022" name="Int. J. Syst. Evol. Microbiol.">
        <title>Pseudomonas aegrilactucae sp. nov. and Pseudomonas morbosilactucae sp. nov., pathogens causing bacterial rot of lettuce in Japan.</title>
        <authorList>
            <person name="Sawada H."/>
            <person name="Fujikawa T."/>
            <person name="Satou M."/>
        </authorList>
    </citation>
    <scope>NUCLEOTIDE SEQUENCE</scope>
    <source>
        <strain evidence="7">0166_1</strain>
    </source>
</reference>
<keyword evidence="4 6" id="KW-0238">DNA-binding</keyword>
<dbReference type="GO" id="GO:0004803">
    <property type="term" value="F:transposase activity"/>
    <property type="evidence" value="ECO:0007669"/>
    <property type="project" value="UniProtKB-UniRule"/>
</dbReference>
<evidence type="ECO:0000256" key="3">
    <source>
        <dbReference type="ARBA" id="ARBA00022578"/>
    </source>
</evidence>
<keyword evidence="5 6" id="KW-0233">DNA recombination</keyword>
<evidence type="ECO:0000256" key="2">
    <source>
        <dbReference type="ARBA" id="ARBA00010961"/>
    </source>
</evidence>
<dbReference type="KEGG" id="sbae:DSM104329_04014"/>
<gene>
    <name evidence="7" type="ORF">DSM104329_04014</name>
</gene>
<dbReference type="PANTHER" id="PTHR33217:SF7">
    <property type="entry name" value="TRANSPOSASE FOR INSERTION SEQUENCE ELEMENT IS1081"/>
    <property type="match status" value="1"/>
</dbReference>
<dbReference type="GO" id="GO:0006313">
    <property type="term" value="P:DNA transposition"/>
    <property type="evidence" value="ECO:0007669"/>
    <property type="project" value="UniProtKB-UniRule"/>
</dbReference>
<sequence>MAGKDSVTAREAAEGVLALEHADLLRESVALMVREIMEAEVAQLVGAELGERAPERRSAQRNGYRQRRWDTRVGEIELEIPRLRTGSYLPSFLEPRRRAEQALVAVVQEAYVNGVSTRKVDRLVEQMGLRGLSKDQVSRMCRGLDEQVTAFRERPLEGAYPYLWLDAKIERVRERGGVRQKALVIAYAVHDSGRREVIGLDVGEAETEAFWTEFLHSLRARGLQGVRLVVSDAHQGLRNAIARVLDAPWQRCTVHFLRDMLGHVGKAQQPMIATAIRQIFNASDGVEAGERLGEVVDRLRGPAPKVARLLEDAEPELLAFYAFPKDHWPKLRSTNPLERMNREIGRRSDVVGIFPNDAALIRLAGMVLIEQNDEWLVARRYLSEHSLKQVLDAAQTGPSPAHDQQEVIELTAA</sequence>
<accession>A0A9E6Y0Y1</accession>
<evidence type="ECO:0000256" key="4">
    <source>
        <dbReference type="ARBA" id="ARBA00023125"/>
    </source>
</evidence>
<dbReference type="InterPro" id="IPR001207">
    <property type="entry name" value="Transposase_mutator"/>
</dbReference>
<dbReference type="EMBL" id="CP087164">
    <property type="protein sequence ID" value="UGS37597.1"/>
    <property type="molecule type" value="Genomic_DNA"/>
</dbReference>
<evidence type="ECO:0000313" key="8">
    <source>
        <dbReference type="Proteomes" id="UP001162834"/>
    </source>
</evidence>
<dbReference type="PANTHER" id="PTHR33217">
    <property type="entry name" value="TRANSPOSASE FOR INSERTION SEQUENCE ELEMENT IS1081"/>
    <property type="match status" value="1"/>
</dbReference>
<comment type="similarity">
    <text evidence="2 6">Belongs to the transposase mutator family.</text>
</comment>
<keyword evidence="8" id="KW-1185">Reference proteome</keyword>
<dbReference type="NCBIfam" id="NF033543">
    <property type="entry name" value="transpos_IS256"/>
    <property type="match status" value="1"/>
</dbReference>
<dbReference type="Proteomes" id="UP001162834">
    <property type="component" value="Chromosome"/>
</dbReference>
<protein>
    <recommendedName>
        <fullName evidence="6">Mutator family transposase</fullName>
    </recommendedName>
</protein>
<dbReference type="Pfam" id="PF00872">
    <property type="entry name" value="Transposase_mut"/>
    <property type="match status" value="1"/>
</dbReference>
<evidence type="ECO:0000256" key="1">
    <source>
        <dbReference type="ARBA" id="ARBA00002190"/>
    </source>
</evidence>
<keyword evidence="3 6" id="KW-0815">Transposition</keyword>
<evidence type="ECO:0000313" key="7">
    <source>
        <dbReference type="EMBL" id="UGS37597.1"/>
    </source>
</evidence>
<comment type="function">
    <text evidence="1 6">Required for the transposition of the insertion element.</text>
</comment>
<dbReference type="GO" id="GO:0003677">
    <property type="term" value="F:DNA binding"/>
    <property type="evidence" value="ECO:0007669"/>
    <property type="project" value="UniProtKB-UniRule"/>
</dbReference>
<name>A0A9E6Y0Y1_9ACTN</name>
<evidence type="ECO:0000256" key="5">
    <source>
        <dbReference type="ARBA" id="ARBA00023172"/>
    </source>
</evidence>
<dbReference type="AlphaFoldDB" id="A0A9E6Y0Y1"/>
<dbReference type="RefSeq" id="WP_407655851.1">
    <property type="nucleotide sequence ID" value="NZ_CP087164.1"/>
</dbReference>